<name>A0A3A1U6I4_9MICO</name>
<dbReference type="Pfam" id="PF12833">
    <property type="entry name" value="HTH_18"/>
    <property type="match status" value="1"/>
</dbReference>
<keyword evidence="2" id="KW-0238">DNA-binding</keyword>
<dbReference type="InterPro" id="IPR018060">
    <property type="entry name" value="HTH_AraC"/>
</dbReference>
<reference evidence="6" key="1">
    <citation type="submission" date="2018-09" db="EMBL/GenBank/DDBJ databases">
        <authorList>
            <person name="Kim I."/>
        </authorList>
    </citation>
    <scope>NUCLEOTIDE SEQUENCE [LARGE SCALE GENOMIC DNA]</scope>
    <source>
        <strain evidence="6">DD4a</strain>
    </source>
</reference>
<evidence type="ECO:0000313" key="5">
    <source>
        <dbReference type="EMBL" id="RIX28544.1"/>
    </source>
</evidence>
<evidence type="ECO:0000256" key="2">
    <source>
        <dbReference type="ARBA" id="ARBA00023125"/>
    </source>
</evidence>
<evidence type="ECO:0000313" key="6">
    <source>
        <dbReference type="Proteomes" id="UP000265742"/>
    </source>
</evidence>
<dbReference type="GO" id="GO:0043565">
    <property type="term" value="F:sequence-specific DNA binding"/>
    <property type="evidence" value="ECO:0007669"/>
    <property type="project" value="InterPro"/>
</dbReference>
<accession>A0A3A1U6I4</accession>
<evidence type="ECO:0000256" key="1">
    <source>
        <dbReference type="ARBA" id="ARBA00023015"/>
    </source>
</evidence>
<dbReference type="PANTHER" id="PTHR46796">
    <property type="entry name" value="HTH-TYPE TRANSCRIPTIONAL ACTIVATOR RHAS-RELATED"/>
    <property type="match status" value="1"/>
</dbReference>
<sequence length="308" mass="33334">MTTATAALPIRSSRPTRATAGTVGADALRALPSTLLRETTDALGPQVALREFVDPLRTAFVLPPSDALAVIVVTRGHYVLQTGPARARAHALMSPGASSVTRPGREIHAAWRTSAPVDLRSLHLHVSRALLDRTAEELGSPSTEGPDWLRRGDPFVSTVLRQLAADVRAAAPRLHLDTLVQALLHHLIAQDRPDPRATPPLGARALAEVVDLMQAHAEDPLTLERLAEVAHLSPQHFLRRFAAATGSTPVRYLTRIRMERAAELLLDDALAVQDVALRCGYADHSAFSAAFRRFWGRSPSEHRRGAGS</sequence>
<dbReference type="Proteomes" id="UP000265742">
    <property type="component" value="Unassembled WGS sequence"/>
</dbReference>
<dbReference type="SMART" id="SM00342">
    <property type="entry name" value="HTH_ARAC"/>
    <property type="match status" value="1"/>
</dbReference>
<keyword evidence="6" id="KW-1185">Reference proteome</keyword>
<keyword evidence="3" id="KW-0804">Transcription</keyword>
<dbReference type="GO" id="GO:0003700">
    <property type="term" value="F:DNA-binding transcription factor activity"/>
    <property type="evidence" value="ECO:0007669"/>
    <property type="project" value="InterPro"/>
</dbReference>
<dbReference type="PRINTS" id="PR00032">
    <property type="entry name" value="HTHARAC"/>
</dbReference>
<dbReference type="Gene3D" id="1.10.10.60">
    <property type="entry name" value="Homeodomain-like"/>
    <property type="match status" value="2"/>
</dbReference>
<dbReference type="PANTHER" id="PTHR46796:SF6">
    <property type="entry name" value="ARAC SUBFAMILY"/>
    <property type="match status" value="1"/>
</dbReference>
<comment type="caution">
    <text evidence="5">The sequence shown here is derived from an EMBL/GenBank/DDBJ whole genome shotgun (WGS) entry which is preliminary data.</text>
</comment>
<organism evidence="5 6">
    <name type="scientific">Amnibacterium setariae</name>
    <dbReference type="NCBI Taxonomy" id="2306585"/>
    <lineage>
        <taxon>Bacteria</taxon>
        <taxon>Bacillati</taxon>
        <taxon>Actinomycetota</taxon>
        <taxon>Actinomycetes</taxon>
        <taxon>Micrococcales</taxon>
        <taxon>Microbacteriaceae</taxon>
        <taxon>Amnibacterium</taxon>
    </lineage>
</organism>
<dbReference type="OrthoDB" id="9801123at2"/>
<protein>
    <submittedName>
        <fullName evidence="5">AraC family transcriptional regulator</fullName>
    </submittedName>
</protein>
<dbReference type="InterPro" id="IPR018062">
    <property type="entry name" value="HTH_AraC-typ_CS"/>
</dbReference>
<dbReference type="RefSeq" id="WP_119482854.1">
    <property type="nucleotide sequence ID" value="NZ_QXTG01000002.1"/>
</dbReference>
<dbReference type="SUPFAM" id="SSF46689">
    <property type="entry name" value="Homeodomain-like"/>
    <property type="match status" value="2"/>
</dbReference>
<dbReference type="InterPro" id="IPR020449">
    <property type="entry name" value="Tscrpt_reg_AraC-type_HTH"/>
</dbReference>
<evidence type="ECO:0000256" key="3">
    <source>
        <dbReference type="ARBA" id="ARBA00023163"/>
    </source>
</evidence>
<dbReference type="AlphaFoldDB" id="A0A3A1U6I4"/>
<feature type="domain" description="HTH araC/xylS-type" evidence="4">
    <location>
        <begin position="207"/>
        <end position="305"/>
    </location>
</feature>
<dbReference type="PROSITE" id="PS01124">
    <property type="entry name" value="HTH_ARAC_FAMILY_2"/>
    <property type="match status" value="1"/>
</dbReference>
<proteinExistence type="predicted"/>
<evidence type="ECO:0000259" key="4">
    <source>
        <dbReference type="PROSITE" id="PS01124"/>
    </source>
</evidence>
<dbReference type="InterPro" id="IPR009057">
    <property type="entry name" value="Homeodomain-like_sf"/>
</dbReference>
<gene>
    <name evidence="5" type="ORF">D1781_14100</name>
</gene>
<dbReference type="EMBL" id="QXTG01000002">
    <property type="protein sequence ID" value="RIX28544.1"/>
    <property type="molecule type" value="Genomic_DNA"/>
</dbReference>
<keyword evidence="1" id="KW-0805">Transcription regulation</keyword>
<dbReference type="InterPro" id="IPR050204">
    <property type="entry name" value="AraC_XylS_family_regulators"/>
</dbReference>
<dbReference type="PROSITE" id="PS00041">
    <property type="entry name" value="HTH_ARAC_FAMILY_1"/>
    <property type="match status" value="1"/>
</dbReference>